<name>A0A2N5XLF3_9HYPH</name>
<gene>
    <name evidence="2" type="ORF">C0081_20860</name>
</gene>
<dbReference type="EMBL" id="PKUQ01000054">
    <property type="protein sequence ID" value="PLW75268.1"/>
    <property type="molecule type" value="Genomic_DNA"/>
</dbReference>
<evidence type="ECO:0000259" key="1">
    <source>
        <dbReference type="Pfam" id="PF00501"/>
    </source>
</evidence>
<dbReference type="PANTHER" id="PTHR43845:SF1">
    <property type="entry name" value="BLR5969 PROTEIN"/>
    <property type="match status" value="1"/>
</dbReference>
<accession>A0A2N5XLF3</accession>
<dbReference type="Gene3D" id="3.40.50.12780">
    <property type="entry name" value="N-terminal domain of ligase-like"/>
    <property type="match status" value="1"/>
</dbReference>
<dbReference type="OrthoDB" id="580775at2"/>
<dbReference type="InterPro" id="IPR042099">
    <property type="entry name" value="ANL_N_sf"/>
</dbReference>
<dbReference type="Gene3D" id="3.30.300.30">
    <property type="match status" value="1"/>
</dbReference>
<keyword evidence="3" id="KW-1185">Reference proteome</keyword>
<dbReference type="InterPro" id="IPR000873">
    <property type="entry name" value="AMP-dep_synth/lig_dom"/>
</dbReference>
<dbReference type="Pfam" id="PF00501">
    <property type="entry name" value="AMP-binding"/>
    <property type="match status" value="1"/>
</dbReference>
<feature type="domain" description="AMP-dependent synthetase/ligase" evidence="1">
    <location>
        <begin position="151"/>
        <end position="275"/>
    </location>
</feature>
<dbReference type="InterPro" id="IPR045851">
    <property type="entry name" value="AMP-bd_C_sf"/>
</dbReference>
<protein>
    <submittedName>
        <fullName evidence="2">AMP-dependent synthetase</fullName>
    </submittedName>
</protein>
<dbReference type="RefSeq" id="WP_101535673.1">
    <property type="nucleotide sequence ID" value="NZ_PKUQ01000054.1"/>
</dbReference>
<dbReference type="SUPFAM" id="SSF56801">
    <property type="entry name" value="Acetyl-CoA synthetase-like"/>
    <property type="match status" value="1"/>
</dbReference>
<dbReference type="PANTHER" id="PTHR43845">
    <property type="entry name" value="BLR5969 PROTEIN"/>
    <property type="match status" value="1"/>
</dbReference>
<proteinExistence type="predicted"/>
<dbReference type="Proteomes" id="UP000234881">
    <property type="component" value="Unassembled WGS sequence"/>
</dbReference>
<evidence type="ECO:0000313" key="2">
    <source>
        <dbReference type="EMBL" id="PLW75268.1"/>
    </source>
</evidence>
<reference evidence="2 3" key="1">
    <citation type="submission" date="2018-01" db="EMBL/GenBank/DDBJ databases">
        <title>The draft genome sequence of Cohaesibacter sp. H1304.</title>
        <authorList>
            <person name="Wang N.-N."/>
            <person name="Du Z.-J."/>
        </authorList>
    </citation>
    <scope>NUCLEOTIDE SEQUENCE [LARGE SCALE GENOMIC DNA]</scope>
    <source>
        <strain evidence="2 3">H1304</strain>
    </source>
</reference>
<comment type="caution">
    <text evidence="2">The sequence shown here is derived from an EMBL/GenBank/DDBJ whole genome shotgun (WGS) entry which is preliminary data.</text>
</comment>
<organism evidence="2 3">
    <name type="scientific">Cohaesibacter celericrescens</name>
    <dbReference type="NCBI Taxonomy" id="2067669"/>
    <lineage>
        <taxon>Bacteria</taxon>
        <taxon>Pseudomonadati</taxon>
        <taxon>Pseudomonadota</taxon>
        <taxon>Alphaproteobacteria</taxon>
        <taxon>Hyphomicrobiales</taxon>
        <taxon>Cohaesibacteraceae</taxon>
    </lineage>
</organism>
<evidence type="ECO:0000313" key="3">
    <source>
        <dbReference type="Proteomes" id="UP000234881"/>
    </source>
</evidence>
<sequence length="412" mass="44454">MSDYYDDRDLQDPDARERRLFARLPALVAKAKECAPGWALHLKDNDPASLIDRQGLAKFPILRKTDLFASQQESPPFGGFVVGQPADYGRVFMSPGPIWEPQGLAADPWRGARALYAAGLRPGDIVHNAFSYHLTPGGFILDESARALGCAVFPAGVGNTETQIEAIAALRPCVYVGTPDYLKLLLDKADEMGVSLDSFKKALVSGGALFPALREAYQGRGIATSQCYATADLGIIAYESLGHGGMLVNEDVIVEIVRPGTGDPVTPGEVGELVVTCFSDIYPLIRFATGDLSAILPGQSSCGRTAMRIKGWMGRADQRTKIKGMFVDPAQMDSLVKRFDALGKVRLEVSRQQDQDVMVLKAEADGKDDAFVMELTVALREVTKIGGSVQLVPLGSLPNDGKVIADERDYST</sequence>
<dbReference type="AlphaFoldDB" id="A0A2N5XLF3"/>